<accession>A0AAQ3QRV1</accession>
<keyword evidence="4" id="KW-1185">Reference proteome</keyword>
<sequence length="249" mass="27575">MIGISLLAIAATVSIIGVLKDNKPKEDEKAILGLNRTGFALLVLAILAFGLGFTKNIFDSIDSAKNQSELITRLDNAEKERDTAKAQRDDLKLEVQESRRYIAQVKRDLSNAIELSTTGIQREIDHPVVRELKQEPKTVMSQVTRRPLTVKPGDEIHYFFYASLNSGLKGILHVGERTYRMQTDQQGRGSVRVVGFEGQELPVRIQAAPRTPPVGGIKMTVKSSYTQDIVTLVREALDESESAQSALTK</sequence>
<feature type="transmembrane region" description="Helical" evidence="2">
    <location>
        <begin position="38"/>
        <end position="58"/>
    </location>
</feature>
<name>A0AAQ3QRV1_9BACT</name>
<dbReference type="EMBL" id="CP136920">
    <property type="protein sequence ID" value="WOO39661.1"/>
    <property type="molecule type" value="Genomic_DNA"/>
</dbReference>
<evidence type="ECO:0000256" key="2">
    <source>
        <dbReference type="SAM" id="Phobius"/>
    </source>
</evidence>
<proteinExistence type="predicted"/>
<evidence type="ECO:0000313" key="4">
    <source>
        <dbReference type="Proteomes" id="UP001304300"/>
    </source>
</evidence>
<organism evidence="3 4">
    <name type="scientific">Rubellicoccus peritrichatus</name>
    <dbReference type="NCBI Taxonomy" id="3080537"/>
    <lineage>
        <taxon>Bacteria</taxon>
        <taxon>Pseudomonadati</taxon>
        <taxon>Verrucomicrobiota</taxon>
        <taxon>Opitutia</taxon>
        <taxon>Puniceicoccales</taxon>
        <taxon>Cerasicoccaceae</taxon>
        <taxon>Rubellicoccus</taxon>
    </lineage>
</organism>
<keyword evidence="2" id="KW-0472">Membrane</keyword>
<dbReference type="KEGG" id="puo:RZN69_13640"/>
<gene>
    <name evidence="3" type="ORF">RZN69_13640</name>
</gene>
<dbReference type="RefSeq" id="WP_317831635.1">
    <property type="nucleotide sequence ID" value="NZ_CP136920.1"/>
</dbReference>
<reference evidence="3 4" key="1">
    <citation type="submission" date="2023-10" db="EMBL/GenBank/DDBJ databases">
        <title>Rubellicoccus peritrichatus gen. nov., sp. nov., isolated from an algae of coral reef tank.</title>
        <authorList>
            <person name="Luo J."/>
        </authorList>
    </citation>
    <scope>NUCLEOTIDE SEQUENCE [LARGE SCALE GENOMIC DNA]</scope>
    <source>
        <strain evidence="3 4">CR14</strain>
    </source>
</reference>
<keyword evidence="2" id="KW-0812">Transmembrane</keyword>
<evidence type="ECO:0000313" key="3">
    <source>
        <dbReference type="EMBL" id="WOO39661.1"/>
    </source>
</evidence>
<dbReference type="Proteomes" id="UP001304300">
    <property type="component" value="Chromosome"/>
</dbReference>
<feature type="coiled-coil region" evidence="1">
    <location>
        <begin position="67"/>
        <end position="108"/>
    </location>
</feature>
<protein>
    <submittedName>
        <fullName evidence="3">Uncharacterized protein</fullName>
    </submittedName>
</protein>
<evidence type="ECO:0000256" key="1">
    <source>
        <dbReference type="SAM" id="Coils"/>
    </source>
</evidence>
<keyword evidence="2" id="KW-1133">Transmembrane helix</keyword>
<keyword evidence="1" id="KW-0175">Coiled coil</keyword>
<dbReference type="AlphaFoldDB" id="A0AAQ3QRV1"/>